<name>A0A9N9FGX3_9GLOM</name>
<evidence type="ECO:0000313" key="3">
    <source>
        <dbReference type="Proteomes" id="UP000789342"/>
    </source>
</evidence>
<organism evidence="2 3">
    <name type="scientific">Acaulospora morrowiae</name>
    <dbReference type="NCBI Taxonomy" id="94023"/>
    <lineage>
        <taxon>Eukaryota</taxon>
        <taxon>Fungi</taxon>
        <taxon>Fungi incertae sedis</taxon>
        <taxon>Mucoromycota</taxon>
        <taxon>Glomeromycotina</taxon>
        <taxon>Glomeromycetes</taxon>
        <taxon>Diversisporales</taxon>
        <taxon>Acaulosporaceae</taxon>
        <taxon>Acaulospora</taxon>
    </lineage>
</organism>
<sequence length="182" mass="20270">MFLIFASLITNNYKLQGTLSYAGSFVIFVTIIINTFTDVDAIYDEVQKYCELKVGENGTEIDVLECIVDILNSMLSALQTLRYVRWTEIIIFIAVLNYEKLRIETLLGDNHQTTPSYGAISDTQDPGSRDDVTQGQAAGYEGDGTRLANLEQSDKEKVKLIAESNCDVGKIKKERLVADVAK</sequence>
<keyword evidence="3" id="KW-1185">Reference proteome</keyword>
<comment type="caution">
    <text evidence="2">The sequence shown here is derived from an EMBL/GenBank/DDBJ whole genome shotgun (WGS) entry which is preliminary data.</text>
</comment>
<protein>
    <submittedName>
        <fullName evidence="2">3734_t:CDS:1</fullName>
    </submittedName>
</protein>
<dbReference type="Proteomes" id="UP000789342">
    <property type="component" value="Unassembled WGS sequence"/>
</dbReference>
<reference evidence="2" key="1">
    <citation type="submission" date="2021-06" db="EMBL/GenBank/DDBJ databases">
        <authorList>
            <person name="Kallberg Y."/>
            <person name="Tangrot J."/>
            <person name="Rosling A."/>
        </authorList>
    </citation>
    <scope>NUCLEOTIDE SEQUENCE</scope>
    <source>
        <strain evidence="2">CL551</strain>
    </source>
</reference>
<evidence type="ECO:0000313" key="2">
    <source>
        <dbReference type="EMBL" id="CAG8532755.1"/>
    </source>
</evidence>
<evidence type="ECO:0000256" key="1">
    <source>
        <dbReference type="SAM" id="MobiDB-lite"/>
    </source>
</evidence>
<dbReference type="OrthoDB" id="2437236at2759"/>
<dbReference type="EMBL" id="CAJVPV010002670">
    <property type="protein sequence ID" value="CAG8532755.1"/>
    <property type="molecule type" value="Genomic_DNA"/>
</dbReference>
<dbReference type="AlphaFoldDB" id="A0A9N9FGX3"/>
<accession>A0A9N9FGX3</accession>
<feature type="compositionally biased region" description="Polar residues" evidence="1">
    <location>
        <begin position="115"/>
        <end position="126"/>
    </location>
</feature>
<proteinExistence type="predicted"/>
<feature type="region of interest" description="Disordered" evidence="1">
    <location>
        <begin position="115"/>
        <end position="146"/>
    </location>
</feature>
<gene>
    <name evidence="2" type="ORF">AMORRO_LOCUS4753</name>
</gene>